<evidence type="ECO:0000313" key="2">
    <source>
        <dbReference type="Proteomes" id="UP000612808"/>
    </source>
</evidence>
<proteinExistence type="predicted"/>
<evidence type="ECO:0000313" key="1">
    <source>
        <dbReference type="EMBL" id="GID11536.1"/>
    </source>
</evidence>
<reference evidence="1" key="1">
    <citation type="submission" date="2021-01" db="EMBL/GenBank/DDBJ databases">
        <title>Whole genome shotgun sequence of Actinocatenispora rupis NBRC 107355.</title>
        <authorList>
            <person name="Komaki H."/>
            <person name="Tamura T."/>
        </authorList>
    </citation>
    <scope>NUCLEOTIDE SEQUENCE</scope>
    <source>
        <strain evidence="1">NBRC 107355</strain>
    </source>
</reference>
<accession>A0A8J3J4M7</accession>
<gene>
    <name evidence="1" type="ORF">Aru02nite_24250</name>
</gene>
<protein>
    <submittedName>
        <fullName evidence="1">Uncharacterized protein</fullName>
    </submittedName>
</protein>
<comment type="caution">
    <text evidence="1">The sequence shown here is derived from an EMBL/GenBank/DDBJ whole genome shotgun (WGS) entry which is preliminary data.</text>
</comment>
<dbReference type="AlphaFoldDB" id="A0A8J3J4M7"/>
<dbReference type="RefSeq" id="WP_203657518.1">
    <property type="nucleotide sequence ID" value="NZ_BAAAZM010000006.1"/>
</dbReference>
<keyword evidence="2" id="KW-1185">Reference proteome</keyword>
<name>A0A8J3J4M7_9ACTN</name>
<sequence>MGLFRRGQRTPQEIGILFHIADLGSLYGQAAYRILFDSLDPRRLAGCSLYDGDTAATIAGSANTCCVAVRATDPTQIEYVRATLADRTDTGLLAPDRRFLTGAATAVEPLVPAGVVDAARRLVVDPEEMVQPGWADGTPWTILTH</sequence>
<dbReference type="Proteomes" id="UP000612808">
    <property type="component" value="Unassembled WGS sequence"/>
</dbReference>
<organism evidence="1 2">
    <name type="scientific">Actinocatenispora rupis</name>
    <dbReference type="NCBI Taxonomy" id="519421"/>
    <lineage>
        <taxon>Bacteria</taxon>
        <taxon>Bacillati</taxon>
        <taxon>Actinomycetota</taxon>
        <taxon>Actinomycetes</taxon>
        <taxon>Micromonosporales</taxon>
        <taxon>Micromonosporaceae</taxon>
        <taxon>Actinocatenispora</taxon>
    </lineage>
</organism>
<dbReference type="EMBL" id="BOMB01000012">
    <property type="protein sequence ID" value="GID11536.1"/>
    <property type="molecule type" value="Genomic_DNA"/>
</dbReference>